<evidence type="ECO:0000256" key="3">
    <source>
        <dbReference type="ARBA" id="ARBA00022452"/>
    </source>
</evidence>
<sequence>MNFRSVRTWVYGTALASILALPSYGMSLRDAVNVALTSNPELGQAIQNREAVEFELRQALGLYAPRLDLEASAGIQRLDSPSRRAAGFADDTLTPAQVALVATFDLFDGGYRDAEVARQSARIDSASFRLLERSEFVALQIARVYYQVVLQRRILELTQENVRFHESMLQDVAASIESGQSTESERFQVIERLAASRARLTEVAVELEAARIEFEMFVGTAPGNVSAPPRPGAAMPRSLDAAMNAARVNSPIARIAEADIDAASALVRQAESAFAPKVQFEARAATGFDIGGVSDVTNDLSARVSLRWNIFDGGIREAQVQEQIRRESEAIYAQAQAYREVDEAVRTSWLRLQTQGALAATYNEQLQASAQLISAYREQFGVGERSLLDVLDAQNTRVNVQMLQETASYGVRFAEYRLLASTGDLLAFMGVSAPTQANAYARDAFNVPVLGVSDPADRKPLDLTTFVR</sequence>
<evidence type="ECO:0000256" key="5">
    <source>
        <dbReference type="ARBA" id="ARBA00023136"/>
    </source>
</evidence>
<dbReference type="PANTHER" id="PTHR30026:SF22">
    <property type="entry name" value="OUTER MEMBRANE EFFLUX PROTEIN"/>
    <property type="match status" value="1"/>
</dbReference>
<name>D8VMZ0_9ZZZZ</name>
<dbReference type="GO" id="GO:0015288">
    <property type="term" value="F:porin activity"/>
    <property type="evidence" value="ECO:0007669"/>
    <property type="project" value="TreeGrafter"/>
</dbReference>
<keyword evidence="2" id="KW-0813">Transport</keyword>
<dbReference type="InterPro" id="IPR003423">
    <property type="entry name" value="OMP_efflux"/>
</dbReference>
<evidence type="ECO:0000256" key="1">
    <source>
        <dbReference type="ARBA" id="ARBA00004442"/>
    </source>
</evidence>
<dbReference type="Pfam" id="PF02321">
    <property type="entry name" value="OEP"/>
    <property type="match status" value="2"/>
</dbReference>
<comment type="subcellular location">
    <subcellularLocation>
        <location evidence="1">Cell outer membrane</location>
    </subcellularLocation>
</comment>
<reference evidence="7" key="2">
    <citation type="journal article" date="2010" name="Appl. Environ. Microbiol.">
        <title>Diversity of glycosyl hydrolases from cellulose-depleting communities enriched from casts of two earthworm species.</title>
        <authorList>
            <person name="Beloqui A."/>
            <person name="Nechitaylo T.Y."/>
            <person name="Lopez-Cortes N."/>
            <person name="Ghazi A."/>
            <person name="Guazzaroni M.E."/>
            <person name="Polaina J."/>
            <person name="Strittmatter A.W."/>
            <person name="Reva O."/>
            <person name="Waliczek A."/>
            <person name="Yakimov M.M."/>
            <person name="Golyshina O.V."/>
            <person name="Ferrer M."/>
            <person name="Golyshin P.N."/>
        </authorList>
    </citation>
    <scope>NUCLEOTIDE SEQUENCE</scope>
</reference>
<dbReference type="PANTHER" id="PTHR30026">
    <property type="entry name" value="OUTER MEMBRANE PROTEIN TOLC"/>
    <property type="match status" value="1"/>
</dbReference>
<evidence type="ECO:0000256" key="4">
    <source>
        <dbReference type="ARBA" id="ARBA00022692"/>
    </source>
</evidence>
<keyword evidence="4" id="KW-0812">Transmembrane</keyword>
<protein>
    <submittedName>
        <fullName evidence="7">TolC type I secretion outer membrane protein</fullName>
    </submittedName>
</protein>
<proteinExistence type="predicted"/>
<dbReference type="Gene3D" id="1.20.1600.10">
    <property type="entry name" value="Outer membrane efflux proteins (OEP)"/>
    <property type="match status" value="1"/>
</dbReference>
<keyword evidence="3" id="KW-1134">Transmembrane beta strand</keyword>
<organism evidence="7">
    <name type="scientific">uncultured organism</name>
    <dbReference type="NCBI Taxonomy" id="155900"/>
    <lineage>
        <taxon>unclassified sequences</taxon>
        <taxon>environmental samples</taxon>
    </lineage>
</organism>
<dbReference type="EMBL" id="GQ996411">
    <property type="protein sequence ID" value="ACY24775.1"/>
    <property type="molecule type" value="Genomic_DNA"/>
</dbReference>
<dbReference type="GO" id="GO:1990281">
    <property type="term" value="C:efflux pump complex"/>
    <property type="evidence" value="ECO:0007669"/>
    <property type="project" value="TreeGrafter"/>
</dbReference>
<dbReference type="AlphaFoldDB" id="D8VMZ0"/>
<dbReference type="SUPFAM" id="SSF56954">
    <property type="entry name" value="Outer membrane efflux proteins (OEP)"/>
    <property type="match status" value="1"/>
</dbReference>
<evidence type="ECO:0000256" key="2">
    <source>
        <dbReference type="ARBA" id="ARBA00022448"/>
    </source>
</evidence>
<keyword evidence="6" id="KW-0998">Cell outer membrane</keyword>
<reference evidence="7" key="1">
    <citation type="submission" date="2009-09" db="EMBL/GenBank/DDBJ databases">
        <authorList>
            <person name="Beloqi A."/>
            <person name="Nechitaylo T.Y."/>
            <person name="Lopez-Cortes N."/>
            <person name="Vietes M."/>
            <person name="Polaina J."/>
            <person name="Strittmatter A."/>
            <person name="Reva O."/>
            <person name="Waliczek A."/>
            <person name="Golyshina O.V."/>
            <person name="Ferrer M."/>
            <person name="Golyshin P.N."/>
        </authorList>
    </citation>
    <scope>NUCLEOTIDE SEQUENCE</scope>
</reference>
<dbReference type="GO" id="GO:0015562">
    <property type="term" value="F:efflux transmembrane transporter activity"/>
    <property type="evidence" value="ECO:0007669"/>
    <property type="project" value="InterPro"/>
</dbReference>
<dbReference type="InterPro" id="IPR051906">
    <property type="entry name" value="TolC-like"/>
</dbReference>
<accession>D8VMZ0</accession>
<keyword evidence="5" id="KW-0472">Membrane</keyword>
<evidence type="ECO:0000313" key="7">
    <source>
        <dbReference type="EMBL" id="ACY24775.1"/>
    </source>
</evidence>
<evidence type="ECO:0000256" key="6">
    <source>
        <dbReference type="ARBA" id="ARBA00023237"/>
    </source>
</evidence>